<dbReference type="Gene3D" id="1.10.1200.120">
    <property type="entry name" value="Large-conductance mechanosensitive channel, MscL, domain 1"/>
    <property type="match status" value="1"/>
</dbReference>
<keyword evidence="4 10" id="KW-1003">Cell membrane</keyword>
<proteinExistence type="inferred from homology"/>
<keyword evidence="9 10" id="KW-0407">Ion channel</keyword>
<evidence type="ECO:0000256" key="7">
    <source>
        <dbReference type="ARBA" id="ARBA00023065"/>
    </source>
</evidence>
<evidence type="ECO:0000256" key="10">
    <source>
        <dbReference type="HAMAP-Rule" id="MF_00115"/>
    </source>
</evidence>
<dbReference type="eggNOG" id="COG1970">
    <property type="taxonomic scope" value="Bacteria"/>
</dbReference>
<dbReference type="HOGENOM" id="CLU_095787_2_3_11"/>
<evidence type="ECO:0000256" key="8">
    <source>
        <dbReference type="ARBA" id="ARBA00023136"/>
    </source>
</evidence>
<accession>D0WE76</accession>
<comment type="subunit">
    <text evidence="10">Homopentamer.</text>
</comment>
<keyword evidence="7 10" id="KW-0406">Ion transport</keyword>
<dbReference type="HAMAP" id="MF_00115">
    <property type="entry name" value="MscL"/>
    <property type="match status" value="1"/>
</dbReference>
<evidence type="ECO:0000256" key="3">
    <source>
        <dbReference type="ARBA" id="ARBA00022448"/>
    </source>
</evidence>
<organism evidence="11 12">
    <name type="scientific">Slackia exigua (strain ATCC 700122 / DSM 15923 / CIP 105133 / JCM 11022 / KCTC 5966 / S-7)</name>
    <dbReference type="NCBI Taxonomy" id="649764"/>
    <lineage>
        <taxon>Bacteria</taxon>
        <taxon>Bacillati</taxon>
        <taxon>Actinomycetota</taxon>
        <taxon>Coriobacteriia</taxon>
        <taxon>Eggerthellales</taxon>
        <taxon>Eggerthellaceae</taxon>
        <taxon>Slackia</taxon>
    </lineage>
</organism>
<dbReference type="Proteomes" id="UP000006001">
    <property type="component" value="Unassembled WGS sequence"/>
</dbReference>
<evidence type="ECO:0000256" key="6">
    <source>
        <dbReference type="ARBA" id="ARBA00022989"/>
    </source>
</evidence>
<comment type="similarity">
    <text evidence="2 10">Belongs to the MscL family.</text>
</comment>
<dbReference type="NCBIfam" id="TIGR00220">
    <property type="entry name" value="mscL"/>
    <property type="match status" value="1"/>
</dbReference>
<comment type="subcellular location">
    <subcellularLocation>
        <location evidence="1 10">Cell membrane</location>
        <topology evidence="1 10">Multi-pass membrane protein</topology>
    </subcellularLocation>
</comment>
<evidence type="ECO:0000256" key="1">
    <source>
        <dbReference type="ARBA" id="ARBA00004651"/>
    </source>
</evidence>
<dbReference type="EMBL" id="ACUX02000004">
    <property type="protein sequence ID" value="EEZ62014.1"/>
    <property type="molecule type" value="Genomic_DNA"/>
</dbReference>
<dbReference type="InterPro" id="IPR019823">
    <property type="entry name" value="Mechanosensitive_channel_CS"/>
</dbReference>
<feature type="transmembrane region" description="Helical" evidence="10">
    <location>
        <begin position="71"/>
        <end position="92"/>
    </location>
</feature>
<evidence type="ECO:0000313" key="11">
    <source>
        <dbReference type="EMBL" id="EEZ62014.1"/>
    </source>
</evidence>
<evidence type="ECO:0000313" key="12">
    <source>
        <dbReference type="Proteomes" id="UP000006001"/>
    </source>
</evidence>
<keyword evidence="6 10" id="KW-1133">Transmembrane helix</keyword>
<gene>
    <name evidence="10 11" type="primary">mscL</name>
    <name evidence="11" type="ORF">HMPREF0762_00101</name>
</gene>
<dbReference type="InterPro" id="IPR037673">
    <property type="entry name" value="MSC/AndL"/>
</dbReference>
<dbReference type="OrthoDB" id="9810350at2"/>
<evidence type="ECO:0000256" key="4">
    <source>
        <dbReference type="ARBA" id="ARBA00022475"/>
    </source>
</evidence>
<dbReference type="GO" id="GO:0008381">
    <property type="term" value="F:mechanosensitive monoatomic ion channel activity"/>
    <property type="evidence" value="ECO:0007669"/>
    <property type="project" value="UniProtKB-UniRule"/>
</dbReference>
<dbReference type="PRINTS" id="PR01264">
    <property type="entry name" value="MECHCHANNEL"/>
</dbReference>
<dbReference type="GeneID" id="85006780"/>
<dbReference type="PANTHER" id="PTHR30266:SF2">
    <property type="entry name" value="LARGE-CONDUCTANCE MECHANOSENSITIVE CHANNEL"/>
    <property type="match status" value="1"/>
</dbReference>
<name>D0WE76_SLAES</name>
<keyword evidence="3 10" id="KW-0813">Transport</keyword>
<dbReference type="PROSITE" id="PS01327">
    <property type="entry name" value="MSCL"/>
    <property type="match status" value="1"/>
</dbReference>
<dbReference type="RefSeq" id="WP_006361349.1">
    <property type="nucleotide sequence ID" value="NZ_GG700630.1"/>
</dbReference>
<protein>
    <recommendedName>
        <fullName evidence="10">Large-conductance mechanosensitive channel</fullName>
    </recommendedName>
</protein>
<dbReference type="Pfam" id="PF01741">
    <property type="entry name" value="MscL"/>
    <property type="match status" value="1"/>
</dbReference>
<keyword evidence="5 10" id="KW-0812">Transmembrane</keyword>
<reference evidence="11" key="1">
    <citation type="submission" date="2009-10" db="EMBL/GenBank/DDBJ databases">
        <authorList>
            <person name="Weinstock G."/>
            <person name="Sodergren E."/>
            <person name="Clifton S."/>
            <person name="Fulton L."/>
            <person name="Fulton B."/>
            <person name="Courtney L."/>
            <person name="Fronick C."/>
            <person name="Harrison M."/>
            <person name="Strong C."/>
            <person name="Farmer C."/>
            <person name="Delahaunty K."/>
            <person name="Markovic C."/>
            <person name="Hall O."/>
            <person name="Minx P."/>
            <person name="Tomlinson C."/>
            <person name="Mitreva M."/>
            <person name="Nelson J."/>
            <person name="Hou S."/>
            <person name="Wollam A."/>
            <person name="Pepin K.H."/>
            <person name="Johnson M."/>
            <person name="Bhonagiri V."/>
            <person name="Nash W.E."/>
            <person name="Warren W."/>
            <person name="Chinwalla A."/>
            <person name="Mardis E.R."/>
            <person name="Wilson R.K."/>
        </authorList>
    </citation>
    <scope>NUCLEOTIDE SEQUENCE [LARGE SCALE GENOMIC DNA]</scope>
    <source>
        <strain evidence="11">ATCC 700122</strain>
    </source>
</reference>
<dbReference type="STRING" id="649764.HMPREF0762_00101"/>
<comment type="function">
    <text evidence="10">Channel that opens in response to stretch forces in the membrane lipid bilayer. May participate in the regulation of osmotic pressure changes within the cell.</text>
</comment>
<sequence length="142" mass="14995">MKIVNEFKEFISKGNVMDMAVGIIIGGAFTAIVTSLTNDIINPFIKLVTGGGAEVAGLTIPVPGTENGIDFGAFISAVINFLIIALVVFFLIKAVNEFKNRLIKEEAAKPTPTCPFCKEELKEGATRCPHCAGELPAPANAA</sequence>
<evidence type="ECO:0000256" key="9">
    <source>
        <dbReference type="ARBA" id="ARBA00023303"/>
    </source>
</evidence>
<keyword evidence="8 10" id="KW-0472">Membrane</keyword>
<dbReference type="InterPro" id="IPR001185">
    <property type="entry name" value="MS_channel"/>
</dbReference>
<dbReference type="InterPro" id="IPR036019">
    <property type="entry name" value="MscL_channel"/>
</dbReference>
<feature type="transmembrane region" description="Helical" evidence="10">
    <location>
        <begin position="20"/>
        <end position="37"/>
    </location>
</feature>
<dbReference type="PANTHER" id="PTHR30266">
    <property type="entry name" value="MECHANOSENSITIVE CHANNEL MSCL"/>
    <property type="match status" value="1"/>
</dbReference>
<evidence type="ECO:0000256" key="2">
    <source>
        <dbReference type="ARBA" id="ARBA00007254"/>
    </source>
</evidence>
<dbReference type="GO" id="GO:0005886">
    <property type="term" value="C:plasma membrane"/>
    <property type="evidence" value="ECO:0007669"/>
    <property type="project" value="UniProtKB-SubCell"/>
</dbReference>
<keyword evidence="12" id="KW-1185">Reference proteome</keyword>
<dbReference type="AlphaFoldDB" id="D0WE76"/>
<dbReference type="SUPFAM" id="SSF81330">
    <property type="entry name" value="Gated mechanosensitive channel"/>
    <property type="match status" value="1"/>
</dbReference>
<evidence type="ECO:0000256" key="5">
    <source>
        <dbReference type="ARBA" id="ARBA00022692"/>
    </source>
</evidence>
<comment type="caution">
    <text evidence="11">The sequence shown here is derived from an EMBL/GenBank/DDBJ whole genome shotgun (WGS) entry which is preliminary data.</text>
</comment>